<gene>
    <name evidence="1" type="ORF">GCM10007304_14000</name>
</gene>
<reference evidence="1" key="1">
    <citation type="journal article" date="2014" name="Int. J. Syst. Evol. Microbiol.">
        <title>Complete genome sequence of Corynebacterium casei LMG S-19264T (=DSM 44701T), isolated from a smear-ripened cheese.</title>
        <authorList>
            <consortium name="US DOE Joint Genome Institute (JGI-PGF)"/>
            <person name="Walter F."/>
            <person name="Albersmeier A."/>
            <person name="Kalinowski J."/>
            <person name="Ruckert C."/>
        </authorList>
    </citation>
    <scope>NUCLEOTIDE SEQUENCE</scope>
    <source>
        <strain evidence="1">CCM 7905</strain>
    </source>
</reference>
<comment type="caution">
    <text evidence="1">The sequence shown here is derived from an EMBL/GenBank/DDBJ whole genome shotgun (WGS) entry which is preliminary data.</text>
</comment>
<dbReference type="PANTHER" id="PTHR34071">
    <property type="entry name" value="5-NITROIMIDAZOLE ANTIBIOTICS RESISTANCE PROTEIN, NIMA-FAMILY-RELATED PROTEIN-RELATED"/>
    <property type="match status" value="1"/>
</dbReference>
<accession>A0A917FSA4</accession>
<reference evidence="1" key="2">
    <citation type="submission" date="2020-09" db="EMBL/GenBank/DDBJ databases">
        <authorList>
            <person name="Sun Q."/>
            <person name="Sedlacek I."/>
        </authorList>
    </citation>
    <scope>NUCLEOTIDE SEQUENCE</scope>
    <source>
        <strain evidence="1">CCM 7905</strain>
    </source>
</reference>
<dbReference type="InterPro" id="IPR012349">
    <property type="entry name" value="Split_barrel_FMN-bd"/>
</dbReference>
<dbReference type="AlphaFoldDB" id="A0A917FSA4"/>
<keyword evidence="2" id="KW-1185">Reference proteome</keyword>
<dbReference type="SUPFAM" id="SSF50475">
    <property type="entry name" value="FMN-binding split barrel"/>
    <property type="match status" value="1"/>
</dbReference>
<dbReference type="EMBL" id="BMCU01000001">
    <property type="protein sequence ID" value="GGG01187.1"/>
    <property type="molecule type" value="Genomic_DNA"/>
</dbReference>
<dbReference type="Pfam" id="PF12900">
    <property type="entry name" value="Pyridox_ox_2"/>
    <property type="match status" value="1"/>
</dbReference>
<evidence type="ECO:0008006" key="3">
    <source>
        <dbReference type="Google" id="ProtNLM"/>
    </source>
</evidence>
<dbReference type="PANTHER" id="PTHR34071:SF2">
    <property type="entry name" value="FLAVIN-NUCLEOTIDE-BINDING PROTEIN"/>
    <property type="match status" value="1"/>
</dbReference>
<proteinExistence type="predicted"/>
<dbReference type="InterPro" id="IPR024747">
    <property type="entry name" value="Pyridox_Oxase-rel"/>
</dbReference>
<evidence type="ECO:0000313" key="2">
    <source>
        <dbReference type="Proteomes" id="UP000654257"/>
    </source>
</evidence>
<name>A0A917FSA4_9NOCA</name>
<dbReference type="Gene3D" id="2.30.110.10">
    <property type="entry name" value="Electron Transport, Fmn-binding Protein, Chain A"/>
    <property type="match status" value="1"/>
</dbReference>
<dbReference type="Proteomes" id="UP000654257">
    <property type="component" value="Unassembled WGS sequence"/>
</dbReference>
<protein>
    <recommendedName>
        <fullName evidence="3">Pyridoxamine 5'-phosphate oxidase family protein</fullName>
    </recommendedName>
</protein>
<organism evidence="1 2">
    <name type="scientific">Rhodococcoides trifolii</name>
    <dbReference type="NCBI Taxonomy" id="908250"/>
    <lineage>
        <taxon>Bacteria</taxon>
        <taxon>Bacillati</taxon>
        <taxon>Actinomycetota</taxon>
        <taxon>Actinomycetes</taxon>
        <taxon>Mycobacteriales</taxon>
        <taxon>Nocardiaceae</taxon>
        <taxon>Rhodococcoides</taxon>
    </lineage>
</organism>
<evidence type="ECO:0000313" key="1">
    <source>
        <dbReference type="EMBL" id="GGG01187.1"/>
    </source>
</evidence>
<sequence>MPTAFAVDYDGPDRGGTLYLHGSVAARSLVAAVGVDVCVTVTQLDGLVLARSAFHHSMNYRSAVIHGCARRVDDLRERGKALDAMVDHIVPDRSSQLRSNTRKELAATVVLALPLYEASVKSRSGPPQDDEADIEAGGVWAGVVSVQTTVGPATIADDVNDQIQAPSNVDAVLTR</sequence>